<dbReference type="GO" id="GO:0034314">
    <property type="term" value="P:Arp2/3 complex-mediated actin nucleation"/>
    <property type="evidence" value="ECO:0000318"/>
    <property type="project" value="GO_Central"/>
</dbReference>
<dbReference type="GO" id="GO:0005885">
    <property type="term" value="C:Arp2/3 protein complex"/>
    <property type="evidence" value="ECO:0000318"/>
    <property type="project" value="GO_Central"/>
</dbReference>
<sequence length="377" mass="41305">MASTLIYTPTVPIFEHAFNADRSEVAITTASNKVEILSKQPDASWKATKTFSDHEKIVTCVDWAPNTNRIVTCSQDRNAYVYEKRPDGSWKQTLVLLRINRAATTVRWSPKEDKFAVGSGARVVSVCYFEEENDWWVSKHLKKPLRSTILSLDWHPNNVLLATGCADRKVNVLSAYIRDVDSKPNPSVWGARLPFNTICADYVAGGWVHSVKFSPSGDALAFASHDSTVTIVYPSAPDAPPRAVLKVQTSHLPLRSILWANEMSIVAAGHNCSPILLQGNESEWTCVRDLDPGSKQHPAITAADDDAGEESGPVSFSALRSTFRNMDLKGSASMEVSLPTVHQNSIASIRPYTNASATDVSTFSSSGADGRVVIWQL</sequence>
<dbReference type="PANTHER" id="PTHR10709:SF2">
    <property type="entry name" value="ACTIN-RELATED PROTEIN 2_3 COMPLEX SUBUNIT"/>
    <property type="match status" value="1"/>
</dbReference>
<dbReference type="RefSeq" id="XP_002173294.1">
    <property type="nucleotide sequence ID" value="XM_002173258.2"/>
</dbReference>
<feature type="domain" description="Anaphase-promoting complex subunit 4-like WD40" evidence="9">
    <location>
        <begin position="107"/>
        <end position="176"/>
    </location>
</feature>
<dbReference type="PIRSF" id="PIRSF038093">
    <property type="entry name" value="ARP2/3_su1"/>
    <property type="match status" value="1"/>
</dbReference>
<dbReference type="InterPro" id="IPR017383">
    <property type="entry name" value="ARPC1"/>
</dbReference>
<dbReference type="PANTHER" id="PTHR10709">
    <property type="entry name" value="ACTIN-RELATED PROTEIN 2/3 COMPLEX SUBUNIT 1"/>
    <property type="match status" value="1"/>
</dbReference>
<dbReference type="JaponicusDB" id="SJAG_02075">
    <property type="gene designation" value="arc1"/>
</dbReference>
<dbReference type="OrthoDB" id="406844at2759"/>
<evidence type="ECO:0000313" key="12">
    <source>
        <dbReference type="Proteomes" id="UP000001744"/>
    </source>
</evidence>
<dbReference type="VEuPathDB" id="FungiDB:SJAG_02075"/>
<keyword evidence="4" id="KW-0677">Repeat</keyword>
<dbReference type="AlphaFoldDB" id="B6JZN3"/>
<dbReference type="GO" id="GO:2000601">
    <property type="term" value="P:positive regulation of Arp2/3 complex-mediated actin nucleation"/>
    <property type="evidence" value="ECO:0007669"/>
    <property type="project" value="EnsemblFungi"/>
</dbReference>
<dbReference type="HOGENOM" id="CLU_034396_1_0_1"/>
<dbReference type="EMBL" id="KE651168">
    <property type="protein sequence ID" value="EEB07001.1"/>
    <property type="molecule type" value="Genomic_DNA"/>
</dbReference>
<dbReference type="InterPro" id="IPR015943">
    <property type="entry name" value="WD40/YVTN_repeat-like_dom_sf"/>
</dbReference>
<dbReference type="eggNOG" id="KOG1523">
    <property type="taxonomic scope" value="Eukaryota"/>
</dbReference>
<dbReference type="GO" id="GO:0044396">
    <property type="term" value="P:actin cortical patch organization"/>
    <property type="evidence" value="ECO:0007669"/>
    <property type="project" value="EnsemblFungi"/>
</dbReference>
<dbReference type="GO" id="GO:0051015">
    <property type="term" value="F:actin filament binding"/>
    <property type="evidence" value="ECO:0000318"/>
    <property type="project" value="GO_Central"/>
</dbReference>
<dbReference type="InterPro" id="IPR024977">
    <property type="entry name" value="Apc4-like_WD40_dom"/>
</dbReference>
<organism evidence="10 12">
    <name type="scientific">Schizosaccharomyces japonicus (strain yFS275 / FY16936)</name>
    <name type="common">Fission yeast</name>
    <dbReference type="NCBI Taxonomy" id="402676"/>
    <lineage>
        <taxon>Eukaryota</taxon>
        <taxon>Fungi</taxon>
        <taxon>Dikarya</taxon>
        <taxon>Ascomycota</taxon>
        <taxon>Taphrinomycotina</taxon>
        <taxon>Schizosaccharomycetes</taxon>
        <taxon>Schizosaccharomycetales</taxon>
        <taxon>Schizosaccharomycetaceae</taxon>
        <taxon>Schizosaccharomyces</taxon>
    </lineage>
</organism>
<feature type="repeat" description="WD" evidence="8">
    <location>
        <begin position="51"/>
        <end position="83"/>
    </location>
</feature>
<dbReference type="GO" id="GO:0043130">
    <property type="term" value="F:ubiquitin binding"/>
    <property type="evidence" value="ECO:0007669"/>
    <property type="project" value="EnsemblFungi"/>
</dbReference>
<dbReference type="Pfam" id="PF12894">
    <property type="entry name" value="ANAPC4_WD40"/>
    <property type="match status" value="1"/>
</dbReference>
<protein>
    <recommendedName>
        <fullName evidence="7">Actin-related protein 2/3 complex subunit</fullName>
    </recommendedName>
</protein>
<evidence type="ECO:0000256" key="8">
    <source>
        <dbReference type="PROSITE-ProRule" id="PRU00221"/>
    </source>
</evidence>
<comment type="subcellular location">
    <subcellularLocation>
        <location evidence="7">Cytoplasm</location>
        <location evidence="7">Cytoskeleton</location>
        <location evidence="7">Actin patch</location>
    </subcellularLocation>
</comment>
<name>B6JZN3_SCHJY</name>
<evidence type="ECO:0000259" key="9">
    <source>
        <dbReference type="Pfam" id="PF12894"/>
    </source>
</evidence>
<evidence type="ECO:0000256" key="3">
    <source>
        <dbReference type="ARBA" id="ARBA00022574"/>
    </source>
</evidence>
<keyword evidence="6 7" id="KW-0206">Cytoskeleton</keyword>
<dbReference type="GO" id="GO:0030479">
    <property type="term" value="C:actin cortical patch"/>
    <property type="evidence" value="ECO:0007669"/>
    <property type="project" value="UniProtKB-SubCell"/>
</dbReference>
<accession>B6JZN3</accession>
<comment type="similarity">
    <text evidence="1 7">Belongs to the WD repeat ARPC1 family.</text>
</comment>
<keyword evidence="3 8" id="KW-0853">WD repeat</keyword>
<reference evidence="10 12" key="1">
    <citation type="journal article" date="2011" name="Science">
        <title>Comparative functional genomics of the fission yeasts.</title>
        <authorList>
            <person name="Rhind N."/>
            <person name="Chen Z."/>
            <person name="Yassour M."/>
            <person name="Thompson D.A."/>
            <person name="Haas B.J."/>
            <person name="Habib N."/>
            <person name="Wapinski I."/>
            <person name="Roy S."/>
            <person name="Lin M.F."/>
            <person name="Heiman D.I."/>
            <person name="Young S.K."/>
            <person name="Furuya K."/>
            <person name="Guo Y."/>
            <person name="Pidoux A."/>
            <person name="Chen H.M."/>
            <person name="Robbertse B."/>
            <person name="Goldberg J.M."/>
            <person name="Aoki K."/>
            <person name="Bayne E.H."/>
            <person name="Berlin A.M."/>
            <person name="Desjardins C.A."/>
            <person name="Dobbs E."/>
            <person name="Dukaj L."/>
            <person name="Fan L."/>
            <person name="FitzGerald M.G."/>
            <person name="French C."/>
            <person name="Gujja S."/>
            <person name="Hansen K."/>
            <person name="Keifenheim D."/>
            <person name="Levin J.Z."/>
            <person name="Mosher R.A."/>
            <person name="Mueller C.A."/>
            <person name="Pfiffner J."/>
            <person name="Priest M."/>
            <person name="Russ C."/>
            <person name="Smialowska A."/>
            <person name="Swoboda P."/>
            <person name="Sykes S.M."/>
            <person name="Vaughn M."/>
            <person name="Vengrova S."/>
            <person name="Yoder R."/>
            <person name="Zeng Q."/>
            <person name="Allshire R."/>
            <person name="Baulcombe D."/>
            <person name="Birren B.W."/>
            <person name="Brown W."/>
            <person name="Ekwall K."/>
            <person name="Kellis M."/>
            <person name="Leatherwood J."/>
            <person name="Levin H."/>
            <person name="Margalit H."/>
            <person name="Martienssen R."/>
            <person name="Nieduszynski C.A."/>
            <person name="Spatafora J.W."/>
            <person name="Friedman N."/>
            <person name="Dalgaard J.Z."/>
            <person name="Baumann P."/>
            <person name="Niki H."/>
            <person name="Regev A."/>
            <person name="Nusbaum C."/>
        </authorList>
    </citation>
    <scope>NUCLEOTIDE SEQUENCE [LARGE SCALE GENOMIC DNA]</scope>
    <source>
        <strain evidence="12">yFS275 / FY16936</strain>
    </source>
</reference>
<evidence type="ECO:0000256" key="5">
    <source>
        <dbReference type="ARBA" id="ARBA00023203"/>
    </source>
</evidence>
<evidence type="ECO:0000256" key="1">
    <source>
        <dbReference type="ARBA" id="ARBA00006260"/>
    </source>
</evidence>
<evidence type="ECO:0000313" key="10">
    <source>
        <dbReference type="EMBL" id="EEB07001.1"/>
    </source>
</evidence>
<keyword evidence="2 7" id="KW-0963">Cytoplasm</keyword>
<dbReference type="Pfam" id="PF00400">
    <property type="entry name" value="WD40"/>
    <property type="match status" value="2"/>
</dbReference>
<evidence type="ECO:0000256" key="4">
    <source>
        <dbReference type="ARBA" id="ARBA00022737"/>
    </source>
</evidence>
<evidence type="ECO:0000256" key="2">
    <source>
        <dbReference type="ARBA" id="ARBA00022490"/>
    </source>
</evidence>
<dbReference type="InterPro" id="IPR001680">
    <property type="entry name" value="WD40_rpt"/>
</dbReference>
<gene>
    <name evidence="11" type="primary">arc1</name>
    <name evidence="10" type="ORF">SJAG_02075</name>
</gene>
<dbReference type="Gene3D" id="2.130.10.10">
    <property type="entry name" value="YVTN repeat-like/Quinoprotein amine dehydrogenase"/>
    <property type="match status" value="1"/>
</dbReference>
<dbReference type="GeneID" id="7047921"/>
<evidence type="ECO:0000256" key="7">
    <source>
        <dbReference type="PIRNR" id="PIRNR038093"/>
    </source>
</evidence>
<comment type="function">
    <text evidence="7">Functions as component of the Arp2/3 complex which is involved in regulation of actin polymerization and together with an activating nucleation-promoting factor (NPF) mediates the formation of branched actin networks.</text>
</comment>
<dbReference type="Proteomes" id="UP000001744">
    <property type="component" value="Unassembled WGS sequence"/>
</dbReference>
<keyword evidence="12" id="KW-1185">Reference proteome</keyword>
<evidence type="ECO:0000256" key="6">
    <source>
        <dbReference type="ARBA" id="ARBA00023212"/>
    </source>
</evidence>
<dbReference type="SUPFAM" id="SSF50978">
    <property type="entry name" value="WD40 repeat-like"/>
    <property type="match status" value="1"/>
</dbReference>
<dbReference type="InterPro" id="IPR036322">
    <property type="entry name" value="WD40_repeat_dom_sf"/>
</dbReference>
<evidence type="ECO:0000313" key="11">
    <source>
        <dbReference type="JaponicusDB" id="SJAG_02075"/>
    </source>
</evidence>
<keyword evidence="5 7" id="KW-0009">Actin-binding</keyword>
<dbReference type="SMART" id="SM00320">
    <property type="entry name" value="WD40"/>
    <property type="match status" value="5"/>
</dbReference>
<proteinExistence type="inferred from homology"/>
<dbReference type="PROSITE" id="PS50082">
    <property type="entry name" value="WD_REPEATS_2"/>
    <property type="match status" value="1"/>
</dbReference>
<dbReference type="STRING" id="402676.B6JZN3"/>
<dbReference type="OMA" id="YVWEPSP"/>